<evidence type="ECO:0000313" key="2">
    <source>
        <dbReference type="EnsemblPlants" id="KEH27823"/>
    </source>
</evidence>
<dbReference type="Proteomes" id="UP000002051">
    <property type="component" value="Chromosome 5"/>
</dbReference>
<organism evidence="1 3">
    <name type="scientific">Medicago truncatula</name>
    <name type="common">Barrel medic</name>
    <name type="synonym">Medicago tribuloides</name>
    <dbReference type="NCBI Taxonomy" id="3880"/>
    <lineage>
        <taxon>Eukaryota</taxon>
        <taxon>Viridiplantae</taxon>
        <taxon>Streptophyta</taxon>
        <taxon>Embryophyta</taxon>
        <taxon>Tracheophyta</taxon>
        <taxon>Spermatophyta</taxon>
        <taxon>Magnoliopsida</taxon>
        <taxon>eudicotyledons</taxon>
        <taxon>Gunneridae</taxon>
        <taxon>Pentapetalae</taxon>
        <taxon>rosids</taxon>
        <taxon>fabids</taxon>
        <taxon>Fabales</taxon>
        <taxon>Fabaceae</taxon>
        <taxon>Papilionoideae</taxon>
        <taxon>50 kb inversion clade</taxon>
        <taxon>NPAAA clade</taxon>
        <taxon>Hologalegina</taxon>
        <taxon>IRL clade</taxon>
        <taxon>Trifolieae</taxon>
        <taxon>Medicago</taxon>
    </lineage>
</organism>
<dbReference type="HOGENOM" id="CLU_3109444_0_0_1"/>
<evidence type="ECO:0000313" key="3">
    <source>
        <dbReference type="Proteomes" id="UP000002051"/>
    </source>
</evidence>
<sequence>MSICSIEFQQDYSKYHPISYFGHLQPFDNDRGCVWFLVLRLSQTLSQHPIR</sequence>
<reference evidence="2" key="3">
    <citation type="submission" date="2015-04" db="UniProtKB">
        <authorList>
            <consortium name="EnsemblPlants"/>
        </authorList>
    </citation>
    <scope>IDENTIFICATION</scope>
    <source>
        <strain evidence="2">cv. Jemalong A17</strain>
    </source>
</reference>
<dbReference type="EMBL" id="CM001221">
    <property type="protein sequence ID" value="KEH27823.1"/>
    <property type="molecule type" value="Genomic_DNA"/>
</dbReference>
<accession>A0A072UFD8</accession>
<reference evidence="1 3" key="1">
    <citation type="journal article" date="2011" name="Nature">
        <title>The Medicago genome provides insight into the evolution of rhizobial symbioses.</title>
        <authorList>
            <person name="Young N.D."/>
            <person name="Debelle F."/>
            <person name="Oldroyd G.E."/>
            <person name="Geurts R."/>
            <person name="Cannon S.B."/>
            <person name="Udvardi M.K."/>
            <person name="Benedito V.A."/>
            <person name="Mayer K.F."/>
            <person name="Gouzy J."/>
            <person name="Schoof H."/>
            <person name="Van de Peer Y."/>
            <person name="Proost S."/>
            <person name="Cook D.R."/>
            <person name="Meyers B.C."/>
            <person name="Spannagl M."/>
            <person name="Cheung F."/>
            <person name="De Mita S."/>
            <person name="Krishnakumar V."/>
            <person name="Gundlach H."/>
            <person name="Zhou S."/>
            <person name="Mudge J."/>
            <person name="Bharti A.K."/>
            <person name="Murray J.D."/>
            <person name="Naoumkina M.A."/>
            <person name="Rosen B."/>
            <person name="Silverstein K.A."/>
            <person name="Tang H."/>
            <person name="Rombauts S."/>
            <person name="Zhao P.X."/>
            <person name="Zhou P."/>
            <person name="Barbe V."/>
            <person name="Bardou P."/>
            <person name="Bechner M."/>
            <person name="Bellec A."/>
            <person name="Berger A."/>
            <person name="Berges H."/>
            <person name="Bidwell S."/>
            <person name="Bisseling T."/>
            <person name="Choisne N."/>
            <person name="Couloux A."/>
            <person name="Denny R."/>
            <person name="Deshpande S."/>
            <person name="Dai X."/>
            <person name="Doyle J.J."/>
            <person name="Dudez A.M."/>
            <person name="Farmer A.D."/>
            <person name="Fouteau S."/>
            <person name="Franken C."/>
            <person name="Gibelin C."/>
            <person name="Gish J."/>
            <person name="Goldstein S."/>
            <person name="Gonzalez A.J."/>
            <person name="Green P.J."/>
            <person name="Hallab A."/>
            <person name="Hartog M."/>
            <person name="Hua A."/>
            <person name="Humphray S.J."/>
            <person name="Jeong D.H."/>
            <person name="Jing Y."/>
            <person name="Jocker A."/>
            <person name="Kenton S.M."/>
            <person name="Kim D.J."/>
            <person name="Klee K."/>
            <person name="Lai H."/>
            <person name="Lang C."/>
            <person name="Lin S."/>
            <person name="Macmil S.L."/>
            <person name="Magdelenat G."/>
            <person name="Matthews L."/>
            <person name="McCorrison J."/>
            <person name="Monaghan E.L."/>
            <person name="Mun J.H."/>
            <person name="Najar F.Z."/>
            <person name="Nicholson C."/>
            <person name="Noirot C."/>
            <person name="O'Bleness M."/>
            <person name="Paule C.R."/>
            <person name="Poulain J."/>
            <person name="Prion F."/>
            <person name="Qin B."/>
            <person name="Qu C."/>
            <person name="Retzel E.F."/>
            <person name="Riddle C."/>
            <person name="Sallet E."/>
            <person name="Samain S."/>
            <person name="Samson N."/>
            <person name="Sanders I."/>
            <person name="Saurat O."/>
            <person name="Scarpelli C."/>
            <person name="Schiex T."/>
            <person name="Segurens B."/>
            <person name="Severin A.J."/>
            <person name="Sherrier D.J."/>
            <person name="Shi R."/>
            <person name="Sims S."/>
            <person name="Singer S.R."/>
            <person name="Sinharoy S."/>
            <person name="Sterck L."/>
            <person name="Viollet A."/>
            <person name="Wang B.B."/>
            <person name="Wang K."/>
            <person name="Wang M."/>
            <person name="Wang X."/>
            <person name="Warfsmann J."/>
            <person name="Weissenbach J."/>
            <person name="White D.D."/>
            <person name="White J.D."/>
            <person name="Wiley G.B."/>
            <person name="Wincker P."/>
            <person name="Xing Y."/>
            <person name="Yang L."/>
            <person name="Yao Z."/>
            <person name="Ying F."/>
            <person name="Zhai J."/>
            <person name="Zhou L."/>
            <person name="Zuber A."/>
            <person name="Denarie J."/>
            <person name="Dixon R.A."/>
            <person name="May G.D."/>
            <person name="Schwartz D.C."/>
            <person name="Rogers J."/>
            <person name="Quetier F."/>
            <person name="Town C.D."/>
            <person name="Roe B.A."/>
        </authorList>
    </citation>
    <scope>NUCLEOTIDE SEQUENCE [LARGE SCALE GENOMIC DNA]</scope>
    <source>
        <strain evidence="1">A17</strain>
        <strain evidence="2 3">cv. Jemalong A17</strain>
    </source>
</reference>
<evidence type="ECO:0000313" key="1">
    <source>
        <dbReference type="EMBL" id="KEH27823.1"/>
    </source>
</evidence>
<gene>
    <name evidence="1" type="ordered locus">MTR_5g041275</name>
</gene>
<proteinExistence type="predicted"/>
<dbReference type="EnsemblPlants" id="KEH27823">
    <property type="protein sequence ID" value="KEH27823"/>
    <property type="gene ID" value="MTR_5g041275"/>
</dbReference>
<reference evidence="1 3" key="2">
    <citation type="journal article" date="2014" name="BMC Genomics">
        <title>An improved genome release (version Mt4.0) for the model legume Medicago truncatula.</title>
        <authorList>
            <person name="Tang H."/>
            <person name="Krishnakumar V."/>
            <person name="Bidwell S."/>
            <person name="Rosen B."/>
            <person name="Chan A."/>
            <person name="Zhou S."/>
            <person name="Gentzbittel L."/>
            <person name="Childs K.L."/>
            <person name="Yandell M."/>
            <person name="Gundlach H."/>
            <person name="Mayer K.F."/>
            <person name="Schwartz D.C."/>
            <person name="Town C.D."/>
        </authorList>
    </citation>
    <scope>GENOME REANNOTATION</scope>
    <source>
        <strain evidence="1">A17</strain>
        <strain evidence="2 3">cv. Jemalong A17</strain>
    </source>
</reference>
<keyword evidence="3" id="KW-1185">Reference proteome</keyword>
<name>A0A072UFD8_MEDTR</name>
<protein>
    <submittedName>
        <fullName evidence="1 2">Uncharacterized protein</fullName>
    </submittedName>
</protein>
<dbReference type="AlphaFoldDB" id="A0A072UFD8"/>